<sequence>MVKNSAQLISLPRNLRGRSIHLHVIPTVCNLKNMLEKLIELKGNDTLLKPWEKRSYKAYQIEKIKLAILFAPTKETRVQLIRQHILNGDPNDFGPSCIDIYLVAYVAENYKPGKQAFFEYVLKNGITDKQNSAQAIWQVGKGDGTYLGILNEDGSVKDWGFFEEWIRGSVE</sequence>
<keyword evidence="2" id="KW-1185">Reference proteome</keyword>
<dbReference type="EMBL" id="JAROBZ020000001">
    <property type="protein sequence ID" value="MFB3167436.1"/>
    <property type="molecule type" value="Genomic_DNA"/>
</dbReference>
<dbReference type="Proteomes" id="UP001241748">
    <property type="component" value="Unassembled WGS sequence"/>
</dbReference>
<dbReference type="RefSeq" id="WP_306074968.1">
    <property type="nucleotide sequence ID" value="NZ_JAROBZ020000001.1"/>
</dbReference>
<evidence type="ECO:0000313" key="2">
    <source>
        <dbReference type="Proteomes" id="UP001241748"/>
    </source>
</evidence>
<proteinExistence type="predicted"/>
<evidence type="ECO:0000313" key="1">
    <source>
        <dbReference type="EMBL" id="MFB3167436.1"/>
    </source>
</evidence>
<comment type="caution">
    <text evidence="1">The sequence shown here is derived from an EMBL/GenBank/DDBJ whole genome shotgun (WGS) entry which is preliminary data.</text>
</comment>
<protein>
    <submittedName>
        <fullName evidence="1">Uncharacterized protein</fullName>
    </submittedName>
</protein>
<organism evidence="1 2">
    <name type="scientific">Neobacillus driksii</name>
    <dbReference type="NCBI Taxonomy" id="3035913"/>
    <lineage>
        <taxon>Bacteria</taxon>
        <taxon>Bacillati</taxon>
        <taxon>Bacillota</taxon>
        <taxon>Bacilli</taxon>
        <taxon>Bacillales</taxon>
        <taxon>Bacillaceae</taxon>
        <taxon>Neobacillus</taxon>
    </lineage>
</organism>
<gene>
    <name evidence="1" type="ORF">P5G62_009965</name>
</gene>
<name>A0ABV4YRF4_9BACI</name>
<reference evidence="1 2" key="1">
    <citation type="submission" date="2024-05" db="EMBL/GenBank/DDBJ databases">
        <authorList>
            <person name="Venkateswaran K."/>
        </authorList>
    </citation>
    <scope>NUCLEOTIDE SEQUENCE [LARGE SCALE GENOMIC DNA]</scope>
    <source>
        <strain evidence="1 2">179-C4-2-HS</strain>
    </source>
</reference>
<accession>A0ABV4YRF4</accession>